<accession>A0A6M6E0K5</accession>
<dbReference type="Pfam" id="PF16403">
    <property type="entry name" value="Bact_surface_Ig-like"/>
    <property type="match status" value="6"/>
</dbReference>
<evidence type="ECO:0000256" key="1">
    <source>
        <dbReference type="SAM" id="SignalP"/>
    </source>
</evidence>
<dbReference type="InterPro" id="IPR032179">
    <property type="entry name" value="Cry22Aa_Ig-like"/>
</dbReference>
<feature type="domain" description="Pesticidal crystal protein Cry22Aa Ig-like" evidence="2">
    <location>
        <begin position="865"/>
        <end position="935"/>
    </location>
</feature>
<dbReference type="Pfam" id="PF17936">
    <property type="entry name" value="Big_6"/>
    <property type="match status" value="1"/>
</dbReference>
<evidence type="ECO:0000313" key="5">
    <source>
        <dbReference type="Proteomes" id="UP000501076"/>
    </source>
</evidence>
<dbReference type="Gene3D" id="2.60.40.4140">
    <property type="match status" value="1"/>
</dbReference>
<dbReference type="PANTHER" id="PTHR24273:SF32">
    <property type="entry name" value="HYALIN"/>
    <property type="match status" value="1"/>
</dbReference>
<evidence type="ECO:0000313" key="4">
    <source>
        <dbReference type="EMBL" id="QJX80522.1"/>
    </source>
</evidence>
<feature type="signal peptide" evidence="1">
    <location>
        <begin position="1"/>
        <end position="22"/>
    </location>
</feature>
<dbReference type="RefSeq" id="WP_171778514.1">
    <property type="nucleotide sequence ID" value="NZ_CP045273.1"/>
</dbReference>
<dbReference type="Proteomes" id="UP000501076">
    <property type="component" value="Plasmid pFDU301A"/>
</dbReference>
<name>A0A6M6E0K5_PRIMG</name>
<feature type="domain" description="Pesticidal crystal protein Cry22Aa Ig-like" evidence="2">
    <location>
        <begin position="1101"/>
        <end position="1169"/>
    </location>
</feature>
<dbReference type="EMBL" id="CP045273">
    <property type="protein sequence ID" value="QJX80522.1"/>
    <property type="molecule type" value="Genomic_DNA"/>
</dbReference>
<geneLocation type="plasmid" evidence="5">
    <name>pfdu301a</name>
</geneLocation>
<dbReference type="AlphaFoldDB" id="A0A6M6E0K5"/>
<dbReference type="InterPro" id="IPR013783">
    <property type="entry name" value="Ig-like_fold"/>
</dbReference>
<feature type="domain" description="Pesticidal crystal protein Cry22Aa Ig-like" evidence="2">
    <location>
        <begin position="1021"/>
        <end position="1091"/>
    </location>
</feature>
<reference evidence="4 5" key="1">
    <citation type="submission" date="2019-10" db="EMBL/GenBank/DDBJ databases">
        <title>Complete genome sequences for adaption low water activity.</title>
        <authorList>
            <person name="Zhao L."/>
            <person name="Zhong J."/>
        </authorList>
    </citation>
    <scope>NUCLEOTIDE SEQUENCE [LARGE SCALE GENOMIC DNA]</scope>
    <source>
        <strain evidence="4 5">FDU301</strain>
        <plasmid evidence="5">pfdu301a</plasmid>
    </source>
</reference>
<keyword evidence="4" id="KW-0614">Plasmid</keyword>
<feature type="domain" description="Pesticidal crystal protein Cry22Aa Ig-like" evidence="2">
    <location>
        <begin position="720"/>
        <end position="777"/>
    </location>
</feature>
<organism evidence="4 5">
    <name type="scientific">Priestia megaterium</name>
    <name type="common">Bacillus megaterium</name>
    <dbReference type="NCBI Taxonomy" id="1404"/>
    <lineage>
        <taxon>Bacteria</taxon>
        <taxon>Bacillati</taxon>
        <taxon>Bacillota</taxon>
        <taxon>Bacilli</taxon>
        <taxon>Bacillales</taxon>
        <taxon>Bacillaceae</taxon>
        <taxon>Priestia</taxon>
    </lineage>
</organism>
<feature type="domain" description="Pesticidal crystal protein Cry22Aa Ig-like" evidence="2">
    <location>
        <begin position="943"/>
        <end position="1013"/>
    </location>
</feature>
<feature type="chain" id="PRO_5039442979" evidence="1">
    <location>
        <begin position="23"/>
        <end position="1170"/>
    </location>
</feature>
<evidence type="ECO:0000259" key="3">
    <source>
        <dbReference type="Pfam" id="PF17936"/>
    </source>
</evidence>
<protein>
    <submittedName>
        <fullName evidence="4">DUF5011 domain-containing protein</fullName>
    </submittedName>
</protein>
<dbReference type="Gene3D" id="2.60.40.10">
    <property type="entry name" value="Immunoglobulins"/>
    <property type="match status" value="7"/>
</dbReference>
<gene>
    <name evidence="4" type="ORF">FDZ14_31015</name>
</gene>
<feature type="domain" description="Pesticidal crystal protein Cry22Aa Ig-like" evidence="2">
    <location>
        <begin position="785"/>
        <end position="855"/>
    </location>
</feature>
<keyword evidence="1" id="KW-0732">Signal</keyword>
<dbReference type="InterPro" id="IPR041498">
    <property type="entry name" value="Big_6"/>
</dbReference>
<feature type="domain" description="Bacterial Ig" evidence="3">
    <location>
        <begin position="622"/>
        <end position="701"/>
    </location>
</feature>
<dbReference type="PANTHER" id="PTHR24273">
    <property type="entry name" value="FI04643P-RELATED"/>
    <property type="match status" value="1"/>
</dbReference>
<proteinExistence type="predicted"/>
<evidence type="ECO:0000259" key="2">
    <source>
        <dbReference type="Pfam" id="PF16403"/>
    </source>
</evidence>
<sequence length="1170" mass="126704">MKRRLATTLALSGLLFASVPHANVLADADTTAPKFESIKVDKKEVTGGDNVKVTVKASDNSGIDTIFVSYKYENTDDGGYLELHYNADSQEFEGLLPINGSSMNLNGNFSVYYILITDKAGNTVKVWNTGVRVYPSPYETVVTDLNEGNITVSGNDIKAPEYTSLSIDKKEARTGDKIRISLEASDKESGVDYATIRFLNMDSYVTSEDIKLEYNNESNKYEGYLIVNKDLAGGRWIVDELSIFDKNKNPLYLHNKETQVEDPDAISFSSTDFNIVDETPPEVKGVEDNGSYNTDVTPVFSERDAYLNGSSFYSGTKITKEGTYKLVVVDKFGNKTIINFTIDKTAPKITGVYPDWSYNKDIIPSYEEENATLNGEKYVKGTPISKEGKYVLEVTDKAGNKKSLAFTIDKTTPVISGVEDNVFYREDVTPTFNEGTANITFRNYDTDEYDYREFNNGDKLTKDGSYELYVYDAADNITRVNFVIGKNYPIMSGLENNGKYKDYVTPVFYDGKATLNGKPFASGTSISDEGSYVLVLKDYKGEVTTYNFTIDRTAPVVKGVSDNEVYSESVTPTFSEGEATLNGKSFKSGTTITENGDYTLIVTDNTGNQKSVTFVINKPTTPIVPTANDINSTSTSIVGKADANVNITVKNGSKTIGSSRTDTLGNYKVAIPKQAAGTKLSITATNSFNRTSNPKEIVVKDGTKPTISSIPHDFIAINSKFDPKVGVTAKDDVDGDVTKNIKVSGDLNIHKVGWYTLTYSVSDKAGNTEVVSVKVNVFDNQQPVISGADDKKIPLNSTFNSMSGVTATDNGDGDVTKLIKVTGSVNTKVSGTYTLTYFVSDKAGNESKVTRKITVLPVDTIKPIIAGATNKVVTMNTAFDPKVGVTARDNIDGDLTKSIKVIGSVNTKVKGTYTLTYTVSDKVGNKTSVSRKITVLDNVLPVIKGAVNKTISINSKFDSKAGVTARDNVDGDLTKIIKVTGNINTKVKGTYTLTYTVSDKAGNTAAVVRKVTVADLTRPVIAGATNKTIPLNSKFDLKAGVTVKDDVDGNITNLLKISGSVNTKVKGTYSVTYTVKDKAGNTSTVTRKITVIDNVKPVIAGVGNKTIKLNSKFDSKAGVTAKDNVDGDLTKLIKISGTVNTKKKGIYTVTYSVADKSGNKTTISRKVTVN</sequence>